<dbReference type="FunFam" id="2.60.40.420:FF:000093">
    <property type="entry name" value="Copper-containing nitrite reductase"/>
    <property type="match status" value="1"/>
</dbReference>
<dbReference type="Gene3D" id="3.30.200.20">
    <property type="entry name" value="Phosphorylase Kinase, domain 1"/>
    <property type="match status" value="1"/>
</dbReference>
<dbReference type="Gene3D" id="2.60.40.420">
    <property type="entry name" value="Cupredoxins - blue copper proteins"/>
    <property type="match status" value="2"/>
</dbReference>
<evidence type="ECO:0000256" key="4">
    <source>
        <dbReference type="ARBA" id="ARBA00011882"/>
    </source>
</evidence>
<comment type="cofactor">
    <cofactor evidence="1 11">
        <name>Cu(+)</name>
        <dbReference type="ChEBI" id="CHEBI:49552"/>
    </cofactor>
</comment>
<keyword evidence="15" id="KW-1185">Reference proteome</keyword>
<dbReference type="InterPro" id="IPR011707">
    <property type="entry name" value="Cu-oxidase-like_N"/>
</dbReference>
<comment type="catalytic activity">
    <reaction evidence="10">
        <text>nitric oxide + Fe(III)-[cytochrome c] + H2O = Fe(II)-[cytochrome c] + nitrite + 2 H(+)</text>
        <dbReference type="Rhea" id="RHEA:15233"/>
        <dbReference type="Rhea" id="RHEA-COMP:10350"/>
        <dbReference type="Rhea" id="RHEA-COMP:14399"/>
        <dbReference type="ChEBI" id="CHEBI:15377"/>
        <dbReference type="ChEBI" id="CHEBI:15378"/>
        <dbReference type="ChEBI" id="CHEBI:16301"/>
        <dbReference type="ChEBI" id="CHEBI:16480"/>
        <dbReference type="ChEBI" id="CHEBI:29033"/>
        <dbReference type="ChEBI" id="CHEBI:29034"/>
        <dbReference type="EC" id="1.7.2.1"/>
    </reaction>
</comment>
<dbReference type="PANTHER" id="PTHR21310:SF15">
    <property type="entry name" value="AMINOGLYCOSIDE PHOSPHOTRANSFERASE DOMAIN-CONTAINING PROTEIN"/>
    <property type="match status" value="1"/>
</dbReference>
<dbReference type="InterPro" id="IPR011009">
    <property type="entry name" value="Kinase-like_dom_sf"/>
</dbReference>
<dbReference type="InterPro" id="IPR002575">
    <property type="entry name" value="Aminoglycoside_PTrfase"/>
</dbReference>
<protein>
    <recommendedName>
        <fullName evidence="5">Copper-containing nitrite reductase</fullName>
        <ecNumber evidence="4">1.7.2.1</ecNumber>
    </recommendedName>
</protein>
<dbReference type="PRINTS" id="PR00695">
    <property type="entry name" value="CUNO2RDTASE"/>
</dbReference>
<evidence type="ECO:0000256" key="10">
    <source>
        <dbReference type="ARBA" id="ARBA00049340"/>
    </source>
</evidence>
<comment type="caution">
    <text evidence="14">The sequence shown here is derived from an EMBL/GenBank/DDBJ whole genome shotgun (WGS) entry which is preliminary data.</text>
</comment>
<dbReference type="InterPro" id="IPR008972">
    <property type="entry name" value="Cupredoxin"/>
</dbReference>
<evidence type="ECO:0000313" key="14">
    <source>
        <dbReference type="EMBL" id="KAG7290366.1"/>
    </source>
</evidence>
<evidence type="ECO:0000313" key="15">
    <source>
        <dbReference type="Proteomes" id="UP001197093"/>
    </source>
</evidence>
<name>A0AAD4EZ86_9PEZI</name>
<evidence type="ECO:0000256" key="11">
    <source>
        <dbReference type="PIRSR" id="PIRSR601287-1"/>
    </source>
</evidence>
<keyword evidence="9 11" id="KW-0186">Copper</keyword>
<comment type="subunit">
    <text evidence="3">Homotrimer.</text>
</comment>
<dbReference type="CDD" id="cd04208">
    <property type="entry name" value="CuRO_2_CuNIR"/>
    <property type="match status" value="1"/>
</dbReference>
<dbReference type="GO" id="GO:0005507">
    <property type="term" value="F:copper ion binding"/>
    <property type="evidence" value="ECO:0007669"/>
    <property type="project" value="InterPro"/>
</dbReference>
<evidence type="ECO:0000256" key="6">
    <source>
        <dbReference type="ARBA" id="ARBA00022723"/>
    </source>
</evidence>
<evidence type="ECO:0000256" key="8">
    <source>
        <dbReference type="ARBA" id="ARBA00023002"/>
    </source>
</evidence>
<feature type="binding site" description="type 1 copper site" evidence="11">
    <location>
        <position position="171"/>
    </location>
    <ligand>
        <name>Cu cation</name>
        <dbReference type="ChEBI" id="CHEBI:23378"/>
        <label>1</label>
    </ligand>
</feature>
<dbReference type="SUPFAM" id="SSF49503">
    <property type="entry name" value="Cupredoxins"/>
    <property type="match status" value="2"/>
</dbReference>
<evidence type="ECO:0000256" key="7">
    <source>
        <dbReference type="ARBA" id="ARBA00022737"/>
    </source>
</evidence>
<feature type="domain" description="Aminoglycoside phosphotransferase" evidence="12">
    <location>
        <begin position="427"/>
        <end position="650"/>
    </location>
</feature>
<gene>
    <name evidence="14" type="ORF">NEMBOFW57_000366</name>
</gene>
<feature type="binding site" description="type 1 copper site" evidence="11">
    <location>
        <position position="325"/>
    </location>
    <ligand>
        <name>Cu cation</name>
        <dbReference type="ChEBI" id="CHEBI:23378"/>
        <label>1</label>
    </ligand>
</feature>
<dbReference type="InterPro" id="IPR051678">
    <property type="entry name" value="AGP_Transferase"/>
</dbReference>
<dbReference type="Pfam" id="PF01636">
    <property type="entry name" value="APH"/>
    <property type="match status" value="1"/>
</dbReference>
<dbReference type="EC" id="1.7.2.1" evidence="4"/>
<feature type="binding site" description="type 1 copper site" evidence="11">
    <location>
        <position position="122"/>
    </location>
    <ligand>
        <name>Cu cation</name>
        <dbReference type="ChEBI" id="CHEBI:23378"/>
        <label>1</label>
    </ligand>
</feature>
<evidence type="ECO:0000256" key="2">
    <source>
        <dbReference type="ARBA" id="ARBA00010609"/>
    </source>
</evidence>
<feature type="binding site" description="type 1 copper site" evidence="11">
    <location>
        <position position="162"/>
    </location>
    <ligand>
        <name>Cu cation</name>
        <dbReference type="ChEBI" id="CHEBI:23378"/>
        <label>1</label>
    </ligand>
</feature>
<keyword evidence="8" id="KW-0560">Oxidoreductase</keyword>
<organism evidence="14 15">
    <name type="scientific">Staphylotrichum longicolle</name>
    <dbReference type="NCBI Taxonomy" id="669026"/>
    <lineage>
        <taxon>Eukaryota</taxon>
        <taxon>Fungi</taxon>
        <taxon>Dikarya</taxon>
        <taxon>Ascomycota</taxon>
        <taxon>Pezizomycotina</taxon>
        <taxon>Sordariomycetes</taxon>
        <taxon>Sordariomycetidae</taxon>
        <taxon>Sordariales</taxon>
        <taxon>Chaetomiaceae</taxon>
        <taxon>Staphylotrichum</taxon>
    </lineage>
</organism>
<dbReference type="AlphaFoldDB" id="A0AAD4EZ86"/>
<evidence type="ECO:0000259" key="13">
    <source>
        <dbReference type="Pfam" id="PF07732"/>
    </source>
</evidence>
<feature type="domain" description="Plastocyanin-like" evidence="13">
    <location>
        <begin position="80"/>
        <end position="185"/>
    </location>
</feature>
<dbReference type="GO" id="GO:0050421">
    <property type="term" value="F:nitrite reductase (NO-forming) activity"/>
    <property type="evidence" value="ECO:0007669"/>
    <property type="project" value="UniProtKB-EC"/>
</dbReference>
<dbReference type="Pfam" id="PF07732">
    <property type="entry name" value="Cu-oxidase_3"/>
    <property type="match status" value="1"/>
</dbReference>
<dbReference type="SUPFAM" id="SSF56112">
    <property type="entry name" value="Protein kinase-like (PK-like)"/>
    <property type="match status" value="1"/>
</dbReference>
<dbReference type="CDD" id="cd11020">
    <property type="entry name" value="CuRO_1_CuNIR"/>
    <property type="match status" value="1"/>
</dbReference>
<dbReference type="EMBL" id="JAHCVI010000001">
    <property type="protein sequence ID" value="KAG7290366.1"/>
    <property type="molecule type" value="Genomic_DNA"/>
</dbReference>
<dbReference type="Proteomes" id="UP001197093">
    <property type="component" value="Unassembled WGS sequence"/>
</dbReference>
<comment type="cofactor">
    <cofactor evidence="11">
        <name>Cu(2+)</name>
        <dbReference type="ChEBI" id="CHEBI:29036"/>
    </cofactor>
</comment>
<reference evidence="14" key="1">
    <citation type="submission" date="2023-02" db="EMBL/GenBank/DDBJ databases">
        <authorList>
            <person name="Palmer J.M."/>
        </authorList>
    </citation>
    <scope>NUCLEOTIDE SEQUENCE</scope>
    <source>
        <strain evidence="14">FW57</strain>
    </source>
</reference>
<evidence type="ECO:0000256" key="5">
    <source>
        <dbReference type="ARBA" id="ARBA00017290"/>
    </source>
</evidence>
<feature type="binding site" description="type 1 copper site" evidence="11">
    <location>
        <position position="176"/>
    </location>
    <ligand>
        <name>Cu cation</name>
        <dbReference type="ChEBI" id="CHEBI:23378"/>
        <label>1</label>
    </ligand>
</feature>
<evidence type="ECO:0000256" key="3">
    <source>
        <dbReference type="ARBA" id="ARBA00011233"/>
    </source>
</evidence>
<sequence length="755" mass="83467">MDPTARIPGSVLEHESLHKAEATRSVFYETVAADSSETELDLPKEDAILTTAPNVPPPITRDHPVRLQVSLTTSTRLVQLTNQYKYEQWTFNHMVPGPFIRARAGDVVDLTLTNRDETGNPHNIDCHAFTGPGGGAALTTADENESKTARFKLLHPGLYVYHCAAAPVPVHIANGMYGLMYVQPADGDLPRVDREYYVMQSEFYHEPPEILDDGRPSKVVEFSYPNGLAEEPSLVVFNGSESALTRDKPLKAKTGETVRIFFGNAGPNLISSFHVIGSNFKNVYREGDVLSPPGRFISTVAVPPGSATVVDMKMVVPGTYTLVDHAIFRLDKGAVGFLNVSGKPREDIYGTANITMNPTTTPPLNWKKDDIEQNKDLAFINWDALQRFATASRHHLDGVECSCRLSSEYNMGGLHVVRRLDFDDGIQWVARLQLRPPTPSSIQRLQTEIHTMAAVRSRSRIPLPRVFAHDTNGQSGDVGAAFMLMEFAPGDTAMDSFGGWDTHKGATPAQFKPKFHAALANIQVETSSIRFPQIGTIILRDDGEFDVGPIPGLGGPFSTAAAYFEAWAKTAKFPYKKATIRQRTPKDLVEQVLSAIETFPSRVREELVGRGFPFRDGPFPLVHTDLYSSNVIIDADYNVLSVIDWEGALVVPWEVVEFVKVLSVVPPAMGGPLFKMTEEKEAMERAREDYVRLVRKAEGERGFDTKLSEVLSDETLQAFAHAFWLYGDGRIGDYDRVLEDLLLSVGGETKINSTN</sequence>
<feature type="binding site" description="type 1 copper site" evidence="11">
    <location>
        <position position="163"/>
    </location>
    <ligand>
        <name>Cu cation</name>
        <dbReference type="ChEBI" id="CHEBI:23378"/>
        <label>1</label>
    </ligand>
</feature>
<dbReference type="InterPro" id="IPR001287">
    <property type="entry name" value="NO2-reductase_Cu"/>
</dbReference>
<keyword evidence="6 11" id="KW-0479">Metal-binding</keyword>
<evidence type="ECO:0000256" key="1">
    <source>
        <dbReference type="ARBA" id="ARBA00001960"/>
    </source>
</evidence>
<proteinExistence type="inferred from homology"/>
<evidence type="ECO:0000259" key="12">
    <source>
        <dbReference type="Pfam" id="PF01636"/>
    </source>
</evidence>
<comment type="similarity">
    <text evidence="2">Belongs to the multicopper oxidase family.</text>
</comment>
<dbReference type="PANTHER" id="PTHR21310">
    <property type="entry name" value="AMINOGLYCOSIDE PHOSPHOTRANSFERASE-RELATED-RELATED"/>
    <property type="match status" value="1"/>
</dbReference>
<keyword evidence="7" id="KW-0677">Repeat</keyword>
<evidence type="ECO:0000256" key="9">
    <source>
        <dbReference type="ARBA" id="ARBA00023008"/>
    </source>
</evidence>
<accession>A0AAD4EZ86</accession>
<feature type="binding site" description="type 1 copper site" evidence="11">
    <location>
        <position position="127"/>
    </location>
    <ligand>
        <name>Cu cation</name>
        <dbReference type="ChEBI" id="CHEBI:23378"/>
        <label>1</label>
    </ligand>
</feature>